<dbReference type="Gene3D" id="3.30.450.40">
    <property type="match status" value="1"/>
</dbReference>
<dbReference type="SUPFAM" id="SSF55785">
    <property type="entry name" value="PYP-like sensor domain (PAS domain)"/>
    <property type="match status" value="1"/>
</dbReference>
<dbReference type="GO" id="GO:0006355">
    <property type="term" value="P:regulation of DNA-templated transcription"/>
    <property type="evidence" value="ECO:0007669"/>
    <property type="project" value="InterPro"/>
</dbReference>
<dbReference type="InterPro" id="IPR036457">
    <property type="entry name" value="PPM-type-like_dom_sf"/>
</dbReference>
<evidence type="ECO:0000256" key="1">
    <source>
        <dbReference type="ARBA" id="ARBA00022801"/>
    </source>
</evidence>
<evidence type="ECO:0000313" key="5">
    <source>
        <dbReference type="EMBL" id="MBO2447300.1"/>
    </source>
</evidence>
<dbReference type="InterPro" id="IPR029016">
    <property type="entry name" value="GAF-like_dom_sf"/>
</dbReference>
<sequence length="662" mass="70291">MADQLEPETLLREISDLEGRIGELRQAANMPEPDLRATLDAALVELELALTALRTMGADQNAVTGSSAAADAERRVLRTVFQDAPVPLFLLDRDASVRRVNRQAAALLGTSPGYVSGKQFIAFCDLPTRAALRSQLAEVVRTGRRKRADVRFLGRERPVEAAVTMARVWIRGEADPMVIAAAGPTAKSKKKAEASPAKSGAKGETATPATARGASRRTEQATAPETRDDEAMAAIVHRMDVLATASELLLDDPVFNETVAMRRCARLLTSEMADWVFIDILEGGSGGGNGRGAELRRMVVMGPDNGDDTGAIARSLEELPPGPDTLPHTVHTTRQSALRPHVESIDVLGVCADGQPACGKIGATSVLCVPIDDGTTSIGAITLAGSGEQGPFDLLDLGVVQRLGRYLALVIRAARIFRRRAEVAESLQSSLLPRHLPSIPGLELAGSYLAATHGVEVGGDFYDVFPTSDGGWGMVLGDVCGKGEEAAAVTATARHGFRLLSRWQPGPAEVLSMVNDVLLDEDRFVTAVTAHLKIAGDRVNIRLGSAGHPPAIVLRADGVIRAAPAGGVPLGLFEDFEAGLNDVELAPGDTLVLYSDGILEACDIARRQFGQEKLMESLAAHATAPVPEMLRAVEDTLRDFCDDDLRDDVSILAVRVLPPPSN</sequence>
<dbReference type="Gene3D" id="3.30.450.20">
    <property type="entry name" value="PAS domain"/>
    <property type="match status" value="1"/>
</dbReference>
<dbReference type="Gene3D" id="3.60.40.10">
    <property type="entry name" value="PPM-type phosphatase domain"/>
    <property type="match status" value="1"/>
</dbReference>
<reference evidence="5" key="1">
    <citation type="submission" date="2021-03" db="EMBL/GenBank/DDBJ databases">
        <authorList>
            <person name="Kanchanasin P."/>
            <person name="Saeng-In P."/>
            <person name="Phongsopitanun W."/>
            <person name="Yuki M."/>
            <person name="Kudo T."/>
            <person name="Ohkuma M."/>
            <person name="Tanasupawat S."/>
        </authorList>
    </citation>
    <scope>NUCLEOTIDE SEQUENCE</scope>
    <source>
        <strain evidence="5">GKU 128</strain>
    </source>
</reference>
<evidence type="ECO:0000259" key="4">
    <source>
        <dbReference type="PROSITE" id="PS51746"/>
    </source>
</evidence>
<dbReference type="InterPro" id="IPR013767">
    <property type="entry name" value="PAS_fold"/>
</dbReference>
<dbReference type="InterPro" id="IPR052016">
    <property type="entry name" value="Bact_Sigma-Reg"/>
</dbReference>
<gene>
    <name evidence="5" type="ORF">J4573_09405</name>
</gene>
<evidence type="ECO:0000259" key="3">
    <source>
        <dbReference type="PROSITE" id="PS50112"/>
    </source>
</evidence>
<dbReference type="InterPro" id="IPR000014">
    <property type="entry name" value="PAS"/>
</dbReference>
<keyword evidence="6" id="KW-1185">Reference proteome</keyword>
<dbReference type="PANTHER" id="PTHR43156:SF2">
    <property type="entry name" value="STAGE II SPORULATION PROTEIN E"/>
    <property type="match status" value="1"/>
</dbReference>
<dbReference type="PANTHER" id="PTHR43156">
    <property type="entry name" value="STAGE II SPORULATION PROTEIN E-RELATED"/>
    <property type="match status" value="1"/>
</dbReference>
<dbReference type="SUPFAM" id="SSF81606">
    <property type="entry name" value="PP2C-like"/>
    <property type="match status" value="1"/>
</dbReference>
<dbReference type="SUPFAM" id="SSF55781">
    <property type="entry name" value="GAF domain-like"/>
    <property type="match status" value="1"/>
</dbReference>
<keyword evidence="1" id="KW-0378">Hydrolase</keyword>
<dbReference type="PROSITE" id="PS50112">
    <property type="entry name" value="PAS"/>
    <property type="match status" value="1"/>
</dbReference>
<protein>
    <submittedName>
        <fullName evidence="5">SpoIIE family protein phosphatase</fullName>
    </submittedName>
</protein>
<feature type="region of interest" description="Disordered" evidence="2">
    <location>
        <begin position="183"/>
        <end position="227"/>
    </location>
</feature>
<comment type="caution">
    <text evidence="5">The sequence shown here is derived from an EMBL/GenBank/DDBJ whole genome shotgun (WGS) entry which is preliminary data.</text>
</comment>
<evidence type="ECO:0000256" key="2">
    <source>
        <dbReference type="SAM" id="MobiDB-lite"/>
    </source>
</evidence>
<dbReference type="RefSeq" id="WP_208254886.1">
    <property type="nucleotide sequence ID" value="NZ_JAGEOJ010000003.1"/>
</dbReference>
<dbReference type="SMART" id="SM00331">
    <property type="entry name" value="PP2C_SIG"/>
    <property type="match status" value="1"/>
</dbReference>
<evidence type="ECO:0000313" key="6">
    <source>
        <dbReference type="Proteomes" id="UP000669179"/>
    </source>
</evidence>
<dbReference type="Pfam" id="PF00989">
    <property type="entry name" value="PAS"/>
    <property type="match status" value="1"/>
</dbReference>
<dbReference type="InterPro" id="IPR035965">
    <property type="entry name" value="PAS-like_dom_sf"/>
</dbReference>
<feature type="domain" description="PPM-type phosphatase" evidence="4">
    <location>
        <begin position="446"/>
        <end position="656"/>
    </location>
</feature>
<dbReference type="InterPro" id="IPR001932">
    <property type="entry name" value="PPM-type_phosphatase-like_dom"/>
</dbReference>
<dbReference type="NCBIfam" id="TIGR00229">
    <property type="entry name" value="sensory_box"/>
    <property type="match status" value="1"/>
</dbReference>
<name>A0A939P802_9ACTN</name>
<proteinExistence type="predicted"/>
<dbReference type="Pfam" id="PF07228">
    <property type="entry name" value="SpoIIE"/>
    <property type="match status" value="1"/>
</dbReference>
<feature type="domain" description="PAS" evidence="3">
    <location>
        <begin position="73"/>
        <end position="143"/>
    </location>
</feature>
<dbReference type="PROSITE" id="PS51746">
    <property type="entry name" value="PPM_2"/>
    <property type="match status" value="1"/>
</dbReference>
<dbReference type="SMART" id="SM00091">
    <property type="entry name" value="PAS"/>
    <property type="match status" value="1"/>
</dbReference>
<dbReference type="CDD" id="cd00130">
    <property type="entry name" value="PAS"/>
    <property type="match status" value="1"/>
</dbReference>
<accession>A0A939P802</accession>
<dbReference type="Proteomes" id="UP000669179">
    <property type="component" value="Unassembled WGS sequence"/>
</dbReference>
<dbReference type="GO" id="GO:0016791">
    <property type="term" value="F:phosphatase activity"/>
    <property type="evidence" value="ECO:0007669"/>
    <property type="project" value="TreeGrafter"/>
</dbReference>
<dbReference type="EMBL" id="JAGEOJ010000003">
    <property type="protein sequence ID" value="MBO2447300.1"/>
    <property type="molecule type" value="Genomic_DNA"/>
</dbReference>
<dbReference type="AlphaFoldDB" id="A0A939P802"/>
<organism evidence="5 6">
    <name type="scientific">Actinomadura barringtoniae</name>
    <dbReference type="NCBI Taxonomy" id="1427535"/>
    <lineage>
        <taxon>Bacteria</taxon>
        <taxon>Bacillati</taxon>
        <taxon>Actinomycetota</taxon>
        <taxon>Actinomycetes</taxon>
        <taxon>Streptosporangiales</taxon>
        <taxon>Thermomonosporaceae</taxon>
        <taxon>Actinomadura</taxon>
    </lineage>
</organism>